<dbReference type="GO" id="GO:0006355">
    <property type="term" value="P:regulation of DNA-templated transcription"/>
    <property type="evidence" value="ECO:0007669"/>
    <property type="project" value="InterPro"/>
</dbReference>
<protein>
    <submittedName>
        <fullName evidence="6">NAC domain</fullName>
    </submittedName>
</protein>
<gene>
    <name evidence="6" type="ORF">RJ641_007321</name>
</gene>
<keyword evidence="7" id="KW-1185">Reference proteome</keyword>
<keyword evidence="3" id="KW-0804">Transcription</keyword>
<dbReference type="InterPro" id="IPR003441">
    <property type="entry name" value="NAC-dom"/>
</dbReference>
<keyword evidence="1" id="KW-0805">Transcription regulation</keyword>
<dbReference type="Proteomes" id="UP001370490">
    <property type="component" value="Unassembled WGS sequence"/>
</dbReference>
<dbReference type="AlphaFoldDB" id="A0AAN8VDR2"/>
<reference evidence="6 7" key="1">
    <citation type="submission" date="2023-12" db="EMBL/GenBank/DDBJ databases">
        <title>A high-quality genome assembly for Dillenia turbinata (Dilleniales).</title>
        <authorList>
            <person name="Chanderbali A."/>
        </authorList>
    </citation>
    <scope>NUCLEOTIDE SEQUENCE [LARGE SCALE GENOMIC DNA]</scope>
    <source>
        <strain evidence="6">LSX21</strain>
        <tissue evidence="6">Leaf</tissue>
    </source>
</reference>
<evidence type="ECO:0000256" key="4">
    <source>
        <dbReference type="ARBA" id="ARBA00023242"/>
    </source>
</evidence>
<comment type="caution">
    <text evidence="6">The sequence shown here is derived from an EMBL/GenBank/DDBJ whole genome shotgun (WGS) entry which is preliminary data.</text>
</comment>
<proteinExistence type="predicted"/>
<dbReference type="SUPFAM" id="SSF101941">
    <property type="entry name" value="NAC domain"/>
    <property type="match status" value="1"/>
</dbReference>
<keyword evidence="4" id="KW-0539">Nucleus</keyword>
<dbReference type="PROSITE" id="PS51005">
    <property type="entry name" value="NAC"/>
    <property type="match status" value="1"/>
</dbReference>
<dbReference type="InterPro" id="IPR036093">
    <property type="entry name" value="NAC_dom_sf"/>
</dbReference>
<dbReference type="PANTHER" id="PTHR31719:SF179">
    <property type="entry name" value="OS08G0148400 PROTEIN"/>
    <property type="match status" value="1"/>
</dbReference>
<evidence type="ECO:0000313" key="6">
    <source>
        <dbReference type="EMBL" id="KAK6925602.1"/>
    </source>
</evidence>
<dbReference type="PANTHER" id="PTHR31719">
    <property type="entry name" value="NAC TRANSCRIPTION FACTOR 56"/>
    <property type="match status" value="1"/>
</dbReference>
<evidence type="ECO:0000256" key="2">
    <source>
        <dbReference type="ARBA" id="ARBA00023125"/>
    </source>
</evidence>
<name>A0AAN8VDR2_9MAGN</name>
<dbReference type="Pfam" id="PF02365">
    <property type="entry name" value="NAM"/>
    <property type="match status" value="1"/>
</dbReference>
<sequence>MPPHPTQEEDQRSIINNQPITMSQPSQDDLIYFDTLPPGYRFKPTESELITHYLKRKVFHLPLPRNKIISEDIYKWMPNQLLEHYKHVWPENEGYFFTPRERKYPNGQRPNRRAIEGFWKATGADRVITCEDIKGYKKGLVYYIGKALHGTKTDWIMHEYRLDQTMIPPKSRSSGDMRLDDFVLCKIYKKPHEKVTEEPKKRLKLEKGDAELGESPSSIVSDNHSTSLNVTNENTVNVPNPPESHLQYIANENTINIPNPPESQLQYNANENTTNITHPLESHLQYITGENMINVTNSLQLHLQHNCSTLVPAPVPAPEPVPAPASAPAPTNLNSTSQLGNRYAFSIRPLCYTFTAPGPHSSNPMLQYVSNEEYQHLQSSWEFDGGNIFAGRNHFSPWDQCSNASGFKFDHQKQP</sequence>
<organism evidence="6 7">
    <name type="scientific">Dillenia turbinata</name>
    <dbReference type="NCBI Taxonomy" id="194707"/>
    <lineage>
        <taxon>Eukaryota</taxon>
        <taxon>Viridiplantae</taxon>
        <taxon>Streptophyta</taxon>
        <taxon>Embryophyta</taxon>
        <taxon>Tracheophyta</taxon>
        <taxon>Spermatophyta</taxon>
        <taxon>Magnoliopsida</taxon>
        <taxon>eudicotyledons</taxon>
        <taxon>Gunneridae</taxon>
        <taxon>Pentapetalae</taxon>
        <taxon>Dilleniales</taxon>
        <taxon>Dilleniaceae</taxon>
        <taxon>Dillenia</taxon>
    </lineage>
</organism>
<evidence type="ECO:0000313" key="7">
    <source>
        <dbReference type="Proteomes" id="UP001370490"/>
    </source>
</evidence>
<dbReference type="GO" id="GO:0003677">
    <property type="term" value="F:DNA binding"/>
    <property type="evidence" value="ECO:0007669"/>
    <property type="project" value="UniProtKB-KW"/>
</dbReference>
<evidence type="ECO:0000256" key="1">
    <source>
        <dbReference type="ARBA" id="ARBA00023015"/>
    </source>
</evidence>
<evidence type="ECO:0000259" key="5">
    <source>
        <dbReference type="PROSITE" id="PS51005"/>
    </source>
</evidence>
<accession>A0AAN8VDR2</accession>
<dbReference type="EMBL" id="JBAMMX010000015">
    <property type="protein sequence ID" value="KAK6925602.1"/>
    <property type="molecule type" value="Genomic_DNA"/>
</dbReference>
<feature type="domain" description="NAC" evidence="5">
    <location>
        <begin position="36"/>
        <end position="190"/>
    </location>
</feature>
<evidence type="ECO:0000256" key="3">
    <source>
        <dbReference type="ARBA" id="ARBA00023163"/>
    </source>
</evidence>
<dbReference type="Gene3D" id="2.170.150.80">
    <property type="entry name" value="NAC domain"/>
    <property type="match status" value="1"/>
</dbReference>
<keyword evidence="2" id="KW-0238">DNA-binding</keyword>